<dbReference type="Proteomes" id="UP000053611">
    <property type="component" value="Unassembled WGS sequence"/>
</dbReference>
<evidence type="ECO:0000313" key="7">
    <source>
        <dbReference type="EMBL" id="KLT43193.1"/>
    </source>
</evidence>
<feature type="transmembrane region" description="Helical" evidence="5">
    <location>
        <begin position="141"/>
        <end position="161"/>
    </location>
</feature>
<dbReference type="PANTHER" id="PTHR21324:SF2">
    <property type="entry name" value="EG:22E5.9 PROTEIN"/>
    <property type="match status" value="1"/>
</dbReference>
<feature type="domain" description="CWH43-like N-terminal" evidence="6">
    <location>
        <begin position="53"/>
        <end position="281"/>
    </location>
</feature>
<sequence>MSSTSPSTVRDDLNLDGIEEHPERPTLHATGNPKLPYILNTRRFGSHIFFGPYVYFPIISGLTWLGGLLALIGLWAADGRPRYRPTQGSIVFVSHVAGVHRTMFICITAVVAAFWWATVISERWLRHTNRLPSDIRRREWILGYCAIGCAFIGGMGLLLLAIFDSYDYSRLHWSMTCVFIVFTALSAICQTGEVWSLYKDHPQRMSLLRSSIFKLIVVLSAVLGAVAFAILYGICRGKSVARGSRSANTCNNITSGAAAMEWTIAFILVFYFLSLTGDLWGSGKTSPRYLRHLAQWEAKQAGLNRWNTRAEELKEQAIARNRGEEIMEAERRATHSAV</sequence>
<reference evidence="7 8" key="1">
    <citation type="submission" date="2015-03" db="EMBL/GenBank/DDBJ databases">
        <title>Genomics and transcriptomics of the oil-accumulating basidiomycete yeast T. oleaginosus allow insights into substrate utilization and the diverse evolutionary trajectories of mating systems in fungi.</title>
        <authorList>
            <consortium name="DOE Joint Genome Institute"/>
            <person name="Kourist R."/>
            <person name="Kracht O."/>
            <person name="Bracharz F."/>
            <person name="Lipzen A."/>
            <person name="Nolan M."/>
            <person name="Ohm R."/>
            <person name="Grigoriev I."/>
            <person name="Sun S."/>
            <person name="Heitman J."/>
            <person name="Bruck T."/>
            <person name="Nowrousian M."/>
        </authorList>
    </citation>
    <scope>NUCLEOTIDE SEQUENCE [LARGE SCALE GENOMIC DNA]</scope>
    <source>
        <strain evidence="7 8">IBC0246</strain>
    </source>
</reference>
<dbReference type="EMBL" id="KQ087197">
    <property type="protein sequence ID" value="KLT43193.1"/>
    <property type="molecule type" value="Genomic_DNA"/>
</dbReference>
<dbReference type="InterPro" id="IPR019402">
    <property type="entry name" value="CWH43_N"/>
</dbReference>
<dbReference type="OrthoDB" id="10032492at2759"/>
<feature type="transmembrane region" description="Helical" evidence="5">
    <location>
        <begin position="212"/>
        <end position="234"/>
    </location>
</feature>
<evidence type="ECO:0000256" key="2">
    <source>
        <dbReference type="ARBA" id="ARBA00022692"/>
    </source>
</evidence>
<evidence type="ECO:0000256" key="5">
    <source>
        <dbReference type="SAM" id="Phobius"/>
    </source>
</evidence>
<feature type="transmembrane region" description="Helical" evidence="5">
    <location>
        <begin position="262"/>
        <end position="281"/>
    </location>
</feature>
<evidence type="ECO:0000256" key="1">
    <source>
        <dbReference type="ARBA" id="ARBA00004127"/>
    </source>
</evidence>
<feature type="transmembrane region" description="Helical" evidence="5">
    <location>
        <begin position="53"/>
        <end position="77"/>
    </location>
</feature>
<accession>A0A0J0XQ17</accession>
<dbReference type="AlphaFoldDB" id="A0A0J0XQ17"/>
<feature type="transmembrane region" description="Helical" evidence="5">
    <location>
        <begin position="173"/>
        <end position="191"/>
    </location>
</feature>
<proteinExistence type="predicted"/>
<keyword evidence="3 5" id="KW-1133">Transmembrane helix</keyword>
<organism evidence="7 8">
    <name type="scientific">Cutaneotrichosporon oleaginosum</name>
    <dbReference type="NCBI Taxonomy" id="879819"/>
    <lineage>
        <taxon>Eukaryota</taxon>
        <taxon>Fungi</taxon>
        <taxon>Dikarya</taxon>
        <taxon>Basidiomycota</taxon>
        <taxon>Agaricomycotina</taxon>
        <taxon>Tremellomycetes</taxon>
        <taxon>Trichosporonales</taxon>
        <taxon>Trichosporonaceae</taxon>
        <taxon>Cutaneotrichosporon</taxon>
    </lineage>
</organism>
<keyword evidence="2 5" id="KW-0812">Transmembrane</keyword>
<protein>
    <recommendedName>
        <fullName evidence="6">CWH43-like N-terminal domain-containing protein</fullName>
    </recommendedName>
</protein>
<dbReference type="Pfam" id="PF10277">
    <property type="entry name" value="Frag1"/>
    <property type="match status" value="1"/>
</dbReference>
<evidence type="ECO:0000259" key="6">
    <source>
        <dbReference type="Pfam" id="PF10277"/>
    </source>
</evidence>
<dbReference type="STRING" id="879819.A0A0J0XQ17"/>
<evidence type="ECO:0000313" key="8">
    <source>
        <dbReference type="Proteomes" id="UP000053611"/>
    </source>
</evidence>
<dbReference type="RefSeq" id="XP_018279684.1">
    <property type="nucleotide sequence ID" value="XM_018421305.1"/>
</dbReference>
<gene>
    <name evidence="7" type="ORF">CC85DRAFT_273037</name>
</gene>
<name>A0A0J0XQ17_9TREE</name>
<comment type="subcellular location">
    <subcellularLocation>
        <location evidence="1">Endomembrane system</location>
        <topology evidence="1">Multi-pass membrane protein</topology>
    </subcellularLocation>
</comment>
<keyword evidence="4 5" id="KW-0472">Membrane</keyword>
<dbReference type="PANTHER" id="PTHR21324">
    <property type="entry name" value="FASTING-INDUCIBLE INTEGRAL MEMBRANE PROTEIN TM6P1-RELATED"/>
    <property type="match status" value="1"/>
</dbReference>
<dbReference type="GO" id="GO:0012505">
    <property type="term" value="C:endomembrane system"/>
    <property type="evidence" value="ECO:0007669"/>
    <property type="project" value="UniProtKB-SubCell"/>
</dbReference>
<evidence type="ECO:0000256" key="3">
    <source>
        <dbReference type="ARBA" id="ARBA00022989"/>
    </source>
</evidence>
<evidence type="ECO:0000256" key="4">
    <source>
        <dbReference type="ARBA" id="ARBA00023136"/>
    </source>
</evidence>
<dbReference type="GeneID" id="28981908"/>
<feature type="transmembrane region" description="Helical" evidence="5">
    <location>
        <begin position="97"/>
        <end position="120"/>
    </location>
</feature>
<dbReference type="GO" id="GO:0005886">
    <property type="term" value="C:plasma membrane"/>
    <property type="evidence" value="ECO:0007669"/>
    <property type="project" value="TreeGrafter"/>
</dbReference>
<keyword evidence="8" id="KW-1185">Reference proteome</keyword>
<dbReference type="InterPro" id="IPR050911">
    <property type="entry name" value="DRAM/TMEM150_Autophagy_Mod"/>
</dbReference>